<evidence type="ECO:0000313" key="2">
    <source>
        <dbReference type="Proteomes" id="UP000313359"/>
    </source>
</evidence>
<organism evidence="1 2">
    <name type="scientific">Lentinus tigrinus ALCF2SS1-6</name>
    <dbReference type="NCBI Taxonomy" id="1328759"/>
    <lineage>
        <taxon>Eukaryota</taxon>
        <taxon>Fungi</taxon>
        <taxon>Dikarya</taxon>
        <taxon>Basidiomycota</taxon>
        <taxon>Agaricomycotina</taxon>
        <taxon>Agaricomycetes</taxon>
        <taxon>Polyporales</taxon>
        <taxon>Polyporaceae</taxon>
        <taxon>Lentinus</taxon>
    </lineage>
</organism>
<name>A0A5C2RL61_9APHY</name>
<dbReference type="InterPro" id="IPR032675">
    <property type="entry name" value="LRR_dom_sf"/>
</dbReference>
<gene>
    <name evidence="1" type="ORF">L227DRAFT_515047</name>
</gene>
<reference evidence="1" key="1">
    <citation type="journal article" date="2018" name="Genome Biol. Evol.">
        <title>Genomics and development of Lentinus tigrinus, a white-rot wood-decaying mushroom with dimorphic fruiting bodies.</title>
        <authorList>
            <person name="Wu B."/>
            <person name="Xu Z."/>
            <person name="Knudson A."/>
            <person name="Carlson A."/>
            <person name="Chen N."/>
            <person name="Kovaka S."/>
            <person name="LaButti K."/>
            <person name="Lipzen A."/>
            <person name="Pennachio C."/>
            <person name="Riley R."/>
            <person name="Schakwitz W."/>
            <person name="Umezawa K."/>
            <person name="Ohm R.A."/>
            <person name="Grigoriev I.V."/>
            <person name="Nagy L.G."/>
            <person name="Gibbons J."/>
            <person name="Hibbett D."/>
        </authorList>
    </citation>
    <scope>NUCLEOTIDE SEQUENCE [LARGE SCALE GENOMIC DNA]</scope>
    <source>
        <strain evidence="1">ALCF2SS1-6</strain>
    </source>
</reference>
<dbReference type="EMBL" id="ML122378">
    <property type="protein sequence ID" value="RPD52283.1"/>
    <property type="molecule type" value="Genomic_DNA"/>
</dbReference>
<evidence type="ECO:0000313" key="1">
    <source>
        <dbReference type="EMBL" id="RPD52283.1"/>
    </source>
</evidence>
<protein>
    <recommendedName>
        <fullName evidence="3">F-box domain-containing protein</fullName>
    </recommendedName>
</protein>
<sequence>RAISSMDDIHDFLDDTHRDPAIAAAVTDLVVDVTTMEAAPLHLLHQLLSIVPNLVDFILLLPPDVPADFLAGFSYHALTLFKTNIPHRCLLSFMENHPTLTTLCLDSCERADPACPLRTQDLSAIVTLECPLGCLHKNPCRNLVRLTAGQRSSTCGIPAAFKAFPAAASLVYLTVEFFPDDYDVLHGIVVATPMLRKLKLLEQHHVTRQRSHARRAWNDFAGWSRCLSKLPHLEELALRTAAAFVPVPASSAHERTVLMRWVTGEKGRGRRCKSNHPTLHHIRVWYRARDLNNGVITYWSRYSGDWSNSFIVRDPAPGTLF</sequence>
<dbReference type="Gene3D" id="3.80.10.10">
    <property type="entry name" value="Ribonuclease Inhibitor"/>
    <property type="match status" value="1"/>
</dbReference>
<dbReference type="Proteomes" id="UP000313359">
    <property type="component" value="Unassembled WGS sequence"/>
</dbReference>
<keyword evidence="2" id="KW-1185">Reference proteome</keyword>
<dbReference type="AlphaFoldDB" id="A0A5C2RL61"/>
<dbReference type="OrthoDB" id="2745635at2759"/>
<evidence type="ECO:0008006" key="3">
    <source>
        <dbReference type="Google" id="ProtNLM"/>
    </source>
</evidence>
<proteinExistence type="predicted"/>
<accession>A0A5C2RL61</accession>
<feature type="non-terminal residue" evidence="1">
    <location>
        <position position="1"/>
    </location>
</feature>